<gene>
    <name evidence="3" type="ORF">K435DRAFT_970879</name>
</gene>
<sequence length="392" mass="45275">MAASLAQLPIRKSRAVLLTFIFLFITISLYYISQNSYQLRNTLSYATRPLWDSEDGPKTIIPHYHAEGMGVDKHTCSLHGWEERQDHGKTKVLDAIMMSTELDLLEIRLNELENVVDRFFIIESNTTFTGLPKQTHFANNRQRFAKFEKKISYRFIPGPSEYNEKGAWDVEADTRRAMTLFLRSHMTEYLPGTRSLVIMSDIDEIPSAHSLALLRNCDFGQSIHLQLRNYLYSFEWFLGFNSWRASVHQWNRDSYYRHSMSGDVALADAGWHCSYCFRTIPEYVTKMEGFSHSDRIGGNRALLEPGRIQEVICKGKDIFGMLPEAYSYRDLFSQMSLEPLKTAVYLPRFLLVNAERFKFLLPGGCEREDLSEPTKEGAVVPEPVEPVFDDLE</sequence>
<dbReference type="PANTHER" id="PTHR12224">
    <property type="entry name" value="BETA-1,4-MANNOSYL-GLYCOPROTEIN BETA-1,4-N-ACETYLGLUCOSAMINYL-TRANSFERASE"/>
    <property type="match status" value="1"/>
</dbReference>
<dbReference type="OrthoDB" id="6474464at2759"/>
<keyword evidence="2" id="KW-1133">Transmembrane helix</keyword>
<keyword evidence="2" id="KW-0812">Transmembrane</keyword>
<name>A0A4S8L8H7_DENBC</name>
<dbReference type="EMBL" id="ML179568">
    <property type="protein sequence ID" value="THU85036.1"/>
    <property type="molecule type" value="Genomic_DNA"/>
</dbReference>
<dbReference type="Pfam" id="PF04724">
    <property type="entry name" value="Glyco_transf_17"/>
    <property type="match status" value="1"/>
</dbReference>
<keyword evidence="3" id="KW-0808">Transferase</keyword>
<keyword evidence="4" id="KW-1185">Reference proteome</keyword>
<evidence type="ECO:0000256" key="1">
    <source>
        <dbReference type="SAM" id="MobiDB-lite"/>
    </source>
</evidence>
<dbReference type="GO" id="GO:0003830">
    <property type="term" value="F:beta-1,4-mannosylglycoprotein 4-beta-N-acetylglucosaminyltransferase activity"/>
    <property type="evidence" value="ECO:0007669"/>
    <property type="project" value="InterPro"/>
</dbReference>
<dbReference type="GO" id="GO:0016020">
    <property type="term" value="C:membrane"/>
    <property type="evidence" value="ECO:0007669"/>
    <property type="project" value="InterPro"/>
</dbReference>
<feature type="transmembrane region" description="Helical" evidence="2">
    <location>
        <begin position="15"/>
        <end position="33"/>
    </location>
</feature>
<proteinExistence type="predicted"/>
<feature type="region of interest" description="Disordered" evidence="1">
    <location>
        <begin position="369"/>
        <end position="392"/>
    </location>
</feature>
<keyword evidence="2" id="KW-0472">Membrane</keyword>
<evidence type="ECO:0000313" key="4">
    <source>
        <dbReference type="Proteomes" id="UP000297245"/>
    </source>
</evidence>
<accession>A0A4S8L8H7</accession>
<organism evidence="3 4">
    <name type="scientific">Dendrothele bispora (strain CBS 962.96)</name>
    <dbReference type="NCBI Taxonomy" id="1314807"/>
    <lineage>
        <taxon>Eukaryota</taxon>
        <taxon>Fungi</taxon>
        <taxon>Dikarya</taxon>
        <taxon>Basidiomycota</taxon>
        <taxon>Agaricomycotina</taxon>
        <taxon>Agaricomycetes</taxon>
        <taxon>Agaricomycetidae</taxon>
        <taxon>Agaricales</taxon>
        <taxon>Agaricales incertae sedis</taxon>
        <taxon>Dendrothele</taxon>
    </lineage>
</organism>
<protein>
    <submittedName>
        <fullName evidence="3">Glycosyltransferase family 17 protein</fullName>
    </submittedName>
</protein>
<dbReference type="Proteomes" id="UP000297245">
    <property type="component" value="Unassembled WGS sequence"/>
</dbReference>
<evidence type="ECO:0000256" key="2">
    <source>
        <dbReference type="SAM" id="Phobius"/>
    </source>
</evidence>
<dbReference type="AlphaFoldDB" id="A0A4S8L8H7"/>
<reference evidence="3 4" key="1">
    <citation type="journal article" date="2019" name="Nat. Ecol. Evol.">
        <title>Megaphylogeny resolves global patterns of mushroom evolution.</title>
        <authorList>
            <person name="Varga T."/>
            <person name="Krizsan K."/>
            <person name="Foldi C."/>
            <person name="Dima B."/>
            <person name="Sanchez-Garcia M."/>
            <person name="Sanchez-Ramirez S."/>
            <person name="Szollosi G.J."/>
            <person name="Szarkandi J.G."/>
            <person name="Papp V."/>
            <person name="Albert L."/>
            <person name="Andreopoulos W."/>
            <person name="Angelini C."/>
            <person name="Antonin V."/>
            <person name="Barry K.W."/>
            <person name="Bougher N.L."/>
            <person name="Buchanan P."/>
            <person name="Buyck B."/>
            <person name="Bense V."/>
            <person name="Catcheside P."/>
            <person name="Chovatia M."/>
            <person name="Cooper J."/>
            <person name="Damon W."/>
            <person name="Desjardin D."/>
            <person name="Finy P."/>
            <person name="Geml J."/>
            <person name="Haridas S."/>
            <person name="Hughes K."/>
            <person name="Justo A."/>
            <person name="Karasinski D."/>
            <person name="Kautmanova I."/>
            <person name="Kiss B."/>
            <person name="Kocsube S."/>
            <person name="Kotiranta H."/>
            <person name="LaButti K.M."/>
            <person name="Lechner B.E."/>
            <person name="Liimatainen K."/>
            <person name="Lipzen A."/>
            <person name="Lukacs Z."/>
            <person name="Mihaltcheva S."/>
            <person name="Morgado L.N."/>
            <person name="Niskanen T."/>
            <person name="Noordeloos M.E."/>
            <person name="Ohm R.A."/>
            <person name="Ortiz-Santana B."/>
            <person name="Ovrebo C."/>
            <person name="Racz N."/>
            <person name="Riley R."/>
            <person name="Savchenko A."/>
            <person name="Shiryaev A."/>
            <person name="Soop K."/>
            <person name="Spirin V."/>
            <person name="Szebenyi C."/>
            <person name="Tomsovsky M."/>
            <person name="Tulloss R.E."/>
            <person name="Uehling J."/>
            <person name="Grigoriev I.V."/>
            <person name="Vagvolgyi C."/>
            <person name="Papp T."/>
            <person name="Martin F.M."/>
            <person name="Miettinen O."/>
            <person name="Hibbett D.S."/>
            <person name="Nagy L.G."/>
        </authorList>
    </citation>
    <scope>NUCLEOTIDE SEQUENCE [LARGE SCALE GENOMIC DNA]</scope>
    <source>
        <strain evidence="3 4">CBS 962.96</strain>
    </source>
</reference>
<dbReference type="GO" id="GO:0006044">
    <property type="term" value="P:N-acetylglucosamine metabolic process"/>
    <property type="evidence" value="ECO:0007669"/>
    <property type="project" value="TreeGrafter"/>
</dbReference>
<evidence type="ECO:0000313" key="3">
    <source>
        <dbReference type="EMBL" id="THU85036.1"/>
    </source>
</evidence>
<dbReference type="InterPro" id="IPR006813">
    <property type="entry name" value="Glyco_trans_17"/>
</dbReference>
<dbReference type="PANTHER" id="PTHR12224:SF0">
    <property type="entry name" value="BETA-1,4-MANNOSYL-GLYCOPROTEIN 4-BETA-N-ACETYLGLUCOSAMINYLTRANSFERASE"/>
    <property type="match status" value="1"/>
</dbReference>